<dbReference type="AlphaFoldDB" id="F8NWY9"/>
<accession>F8NWY9</accession>
<proteinExistence type="predicted"/>
<protein>
    <submittedName>
        <fullName evidence="2">Uncharacterized protein</fullName>
    </submittedName>
</protein>
<keyword evidence="1" id="KW-0472">Membrane</keyword>
<name>F8NWY9_SERL9</name>
<gene>
    <name evidence="2" type="ORF">SERLADRAFT_467831</name>
</gene>
<dbReference type="KEGG" id="sla:SERLADRAFT_467831"/>
<sequence>MHLISEFDIVSFRLAFTLSPDSTHSRILHVMGLTHFWLNPMLPPLFFFNLLFHFSYTLQLAKLDLIRERAPLVHGEWHYGTLVLSLTWTWTRTRTRTCFACMWVGVCVLLWTFLDGFPTCYISLYLMPTSPAFPYLFRTWGAANPPCSRIVWTITYRCWCCCCCCC</sequence>
<dbReference type="GeneID" id="18819297"/>
<feature type="transmembrane region" description="Helical" evidence="1">
    <location>
        <begin position="41"/>
        <end position="61"/>
    </location>
</feature>
<dbReference type="EMBL" id="GL945434">
    <property type="protein sequence ID" value="EGO24464.1"/>
    <property type="molecule type" value="Genomic_DNA"/>
</dbReference>
<evidence type="ECO:0000256" key="1">
    <source>
        <dbReference type="SAM" id="Phobius"/>
    </source>
</evidence>
<keyword evidence="1" id="KW-1133">Transmembrane helix</keyword>
<evidence type="ECO:0000313" key="2">
    <source>
        <dbReference type="EMBL" id="EGO24464.1"/>
    </source>
</evidence>
<reference evidence="2" key="1">
    <citation type="submission" date="2011-04" db="EMBL/GenBank/DDBJ databases">
        <title>Evolution of plant cell wall degrading machinery underlies the functional diversity of forest fungi.</title>
        <authorList>
            <consortium name="US DOE Joint Genome Institute (JGI-PGF)"/>
            <person name="Eastwood D.C."/>
            <person name="Floudas D."/>
            <person name="Binder M."/>
            <person name="Majcherczyk A."/>
            <person name="Schneider P."/>
            <person name="Aerts A."/>
            <person name="Asiegbu F.O."/>
            <person name="Baker S.E."/>
            <person name="Barry K."/>
            <person name="Bendiksby M."/>
            <person name="Blumentritt M."/>
            <person name="Coutinho P.M."/>
            <person name="Cullen D."/>
            <person name="Cullen D."/>
            <person name="Gathman A."/>
            <person name="Goodell B."/>
            <person name="Henrissat B."/>
            <person name="Ihrmark K."/>
            <person name="Kauserud H."/>
            <person name="Kohler A."/>
            <person name="LaButti K."/>
            <person name="Lapidus A."/>
            <person name="Lavin J.L."/>
            <person name="Lee Y.-H."/>
            <person name="Lindquist E."/>
            <person name="Lilly W."/>
            <person name="Lucas S."/>
            <person name="Morin E."/>
            <person name="Murat C."/>
            <person name="Oguiza J.A."/>
            <person name="Park J."/>
            <person name="Pisabarro A.G."/>
            <person name="Riley R."/>
            <person name="Rosling A."/>
            <person name="Salamov A."/>
            <person name="Schmidt O."/>
            <person name="Schmutz J."/>
            <person name="Skrede I."/>
            <person name="Stenlid J."/>
            <person name="Wiebenga A."/>
            <person name="Xie X."/>
            <person name="Kues U."/>
            <person name="Hibbett D.S."/>
            <person name="Hoffmeister D."/>
            <person name="Hogberg N."/>
            <person name="Martin F."/>
            <person name="Grigoriev I.V."/>
            <person name="Watkinson S.C."/>
        </authorList>
    </citation>
    <scope>NUCLEOTIDE SEQUENCE</scope>
    <source>
        <strain evidence="2">S7.9</strain>
    </source>
</reference>
<dbReference type="HOGENOM" id="CLU_1603747_0_0_1"/>
<keyword evidence="1" id="KW-0812">Transmembrane</keyword>
<organism>
    <name type="scientific">Serpula lacrymans var. lacrymans (strain S7.9)</name>
    <name type="common">Dry rot fungus</name>
    <dbReference type="NCBI Taxonomy" id="578457"/>
    <lineage>
        <taxon>Eukaryota</taxon>
        <taxon>Fungi</taxon>
        <taxon>Dikarya</taxon>
        <taxon>Basidiomycota</taxon>
        <taxon>Agaricomycotina</taxon>
        <taxon>Agaricomycetes</taxon>
        <taxon>Agaricomycetidae</taxon>
        <taxon>Boletales</taxon>
        <taxon>Coniophorineae</taxon>
        <taxon>Serpulaceae</taxon>
        <taxon>Serpula</taxon>
    </lineage>
</organism>
<dbReference type="Proteomes" id="UP000008064">
    <property type="component" value="Unassembled WGS sequence"/>
</dbReference>
<dbReference type="RefSeq" id="XP_007318483.1">
    <property type="nucleotide sequence ID" value="XM_007318421.1"/>
</dbReference>
<feature type="transmembrane region" description="Helical" evidence="1">
    <location>
        <begin position="97"/>
        <end position="114"/>
    </location>
</feature>